<sequence>MQDVKTNNGVIKTLAEIALAIVLFTDASRIQLKLLRQEYNLPLRLLGIGSPLTTAFGTIFPHLLFPNELNIWEAAVF</sequence>
<protein>
    <submittedName>
        <fullName evidence="1">NhaP-type Na+/H+ and K+/H+ antiporter protein</fullName>
    </submittedName>
</protein>
<organism evidence="1 2">
    <name type="scientific">Calothrix parasitica NIES-267</name>
    <dbReference type="NCBI Taxonomy" id="1973488"/>
    <lineage>
        <taxon>Bacteria</taxon>
        <taxon>Bacillati</taxon>
        <taxon>Cyanobacteriota</taxon>
        <taxon>Cyanophyceae</taxon>
        <taxon>Nostocales</taxon>
        <taxon>Calotrichaceae</taxon>
        <taxon>Calothrix</taxon>
    </lineage>
</organism>
<reference evidence="1 2" key="1">
    <citation type="submission" date="2017-06" db="EMBL/GenBank/DDBJ databases">
        <title>Genome sequencing of cyanobaciteial culture collection at National Institute for Environmental Studies (NIES).</title>
        <authorList>
            <person name="Hirose Y."/>
            <person name="Shimura Y."/>
            <person name="Fujisawa T."/>
            <person name="Nakamura Y."/>
            <person name="Kawachi M."/>
        </authorList>
    </citation>
    <scope>NUCLEOTIDE SEQUENCE [LARGE SCALE GENOMIC DNA]</scope>
    <source>
        <strain evidence="1 2">NIES-267</strain>
    </source>
</reference>
<keyword evidence="2" id="KW-1185">Reference proteome</keyword>
<accession>A0A1Z4LHK0</accession>
<dbReference type="AlphaFoldDB" id="A0A1Z4LHK0"/>
<proteinExistence type="predicted"/>
<evidence type="ECO:0000313" key="1">
    <source>
        <dbReference type="EMBL" id="BAY80548.1"/>
    </source>
</evidence>
<name>A0A1Z4LHK0_9CYAN</name>
<evidence type="ECO:0000313" key="2">
    <source>
        <dbReference type="Proteomes" id="UP000218418"/>
    </source>
</evidence>
<dbReference type="EMBL" id="AP018227">
    <property type="protein sequence ID" value="BAY80548.1"/>
    <property type="molecule type" value="Genomic_DNA"/>
</dbReference>
<gene>
    <name evidence="1" type="ORF">NIES267_00050</name>
</gene>
<dbReference type="OrthoDB" id="9810759at2"/>
<dbReference type="Proteomes" id="UP000218418">
    <property type="component" value="Chromosome"/>
</dbReference>